<accession>A0AAV4SZ48</accession>
<proteinExistence type="predicted"/>
<organism evidence="1 2">
    <name type="scientific">Caerostris extrusa</name>
    <name type="common">Bark spider</name>
    <name type="synonym">Caerostris bankana</name>
    <dbReference type="NCBI Taxonomy" id="172846"/>
    <lineage>
        <taxon>Eukaryota</taxon>
        <taxon>Metazoa</taxon>
        <taxon>Ecdysozoa</taxon>
        <taxon>Arthropoda</taxon>
        <taxon>Chelicerata</taxon>
        <taxon>Arachnida</taxon>
        <taxon>Araneae</taxon>
        <taxon>Araneomorphae</taxon>
        <taxon>Entelegynae</taxon>
        <taxon>Araneoidea</taxon>
        <taxon>Araneidae</taxon>
        <taxon>Caerostris</taxon>
    </lineage>
</organism>
<name>A0AAV4SZ48_CAEEX</name>
<dbReference type="Proteomes" id="UP001054945">
    <property type="component" value="Unassembled WGS sequence"/>
</dbReference>
<dbReference type="EMBL" id="BPLR01010291">
    <property type="protein sequence ID" value="GIY38334.1"/>
    <property type="molecule type" value="Genomic_DNA"/>
</dbReference>
<dbReference type="AlphaFoldDB" id="A0AAV4SZ48"/>
<comment type="caution">
    <text evidence="1">The sequence shown here is derived from an EMBL/GenBank/DDBJ whole genome shotgun (WGS) entry which is preliminary data.</text>
</comment>
<protein>
    <submittedName>
        <fullName evidence="1">Uncharacterized protein</fullName>
    </submittedName>
</protein>
<evidence type="ECO:0000313" key="1">
    <source>
        <dbReference type="EMBL" id="GIY38334.1"/>
    </source>
</evidence>
<reference evidence="1 2" key="1">
    <citation type="submission" date="2021-06" db="EMBL/GenBank/DDBJ databases">
        <title>Caerostris extrusa draft genome.</title>
        <authorList>
            <person name="Kono N."/>
            <person name="Arakawa K."/>
        </authorList>
    </citation>
    <scope>NUCLEOTIDE SEQUENCE [LARGE SCALE GENOMIC DNA]</scope>
</reference>
<sequence length="80" mass="8564">MAGLFALGIDQLRCTVDALYLGGGCCRNKDTHHLRQPGMGQNKNVLPFKPQGGQLELLLAHKQGISGPHVKETTSPAQIS</sequence>
<evidence type="ECO:0000313" key="2">
    <source>
        <dbReference type="Proteomes" id="UP001054945"/>
    </source>
</evidence>
<gene>
    <name evidence="1" type="ORF">CEXT_102141</name>
</gene>
<keyword evidence="2" id="KW-1185">Reference proteome</keyword>